<dbReference type="InterPro" id="IPR010413">
    <property type="entry name" value="HutX-like"/>
</dbReference>
<proteinExistence type="predicted"/>
<protein>
    <submittedName>
        <fullName evidence="2">ChuX/HutX family heme-like substrate-binding protein</fullName>
    </submittedName>
</protein>
<dbReference type="InterPro" id="IPR053733">
    <property type="entry name" value="Heme_Transport_Util_sf"/>
</dbReference>
<evidence type="ECO:0000313" key="3">
    <source>
        <dbReference type="Proteomes" id="UP001595444"/>
    </source>
</evidence>
<organism evidence="2 3">
    <name type="scientific">Kordiimonas pumila</name>
    <dbReference type="NCBI Taxonomy" id="2161677"/>
    <lineage>
        <taxon>Bacteria</taxon>
        <taxon>Pseudomonadati</taxon>
        <taxon>Pseudomonadota</taxon>
        <taxon>Alphaproteobacteria</taxon>
        <taxon>Kordiimonadales</taxon>
        <taxon>Kordiimonadaceae</taxon>
        <taxon>Kordiimonas</taxon>
    </lineage>
</organism>
<dbReference type="SUPFAM" id="SSF144064">
    <property type="entry name" value="Heme iron utilization protein-like"/>
    <property type="match status" value="1"/>
</dbReference>
<accession>A0ABV7D4R7</accession>
<dbReference type="Proteomes" id="UP001595444">
    <property type="component" value="Unassembled WGS sequence"/>
</dbReference>
<reference evidence="3" key="1">
    <citation type="journal article" date="2019" name="Int. J. Syst. Evol. Microbiol.">
        <title>The Global Catalogue of Microorganisms (GCM) 10K type strain sequencing project: providing services to taxonomists for standard genome sequencing and annotation.</title>
        <authorList>
            <consortium name="The Broad Institute Genomics Platform"/>
            <consortium name="The Broad Institute Genome Sequencing Center for Infectious Disease"/>
            <person name="Wu L."/>
            <person name="Ma J."/>
        </authorList>
    </citation>
    <scope>NUCLEOTIDE SEQUENCE [LARGE SCALE GENOMIC DNA]</scope>
    <source>
        <strain evidence="3">KCTC 62164</strain>
    </source>
</reference>
<dbReference type="Gene3D" id="3.40.1570.10">
    <property type="entry name" value="HemS/ChuS/ChuX like domains"/>
    <property type="match status" value="1"/>
</dbReference>
<sequence>MLTRNALLTCLTFTFLTVSANADFTHREAPLCATPEQSTKVADFYKKSPGIPTSVAAQMLDMPEAQVVTALPAEQNHGVLTTPDMVKDVFTTIDGWGARTKLDLVYTMDGNHYFQFPSFTPMRQEDMFDGWVDAYADGGNGVHGHLWLSRIRSVHAVDMPGEKGSRTRAISFYLPDGHLAMSIYASMPGGQNDKAALKGFAETSEFLRALPSACQ</sequence>
<name>A0ABV7D4R7_9PROT</name>
<feature type="signal peptide" evidence="1">
    <location>
        <begin position="1"/>
        <end position="22"/>
    </location>
</feature>
<keyword evidence="1" id="KW-0732">Signal</keyword>
<comment type="caution">
    <text evidence="2">The sequence shown here is derived from an EMBL/GenBank/DDBJ whole genome shotgun (WGS) entry which is preliminary data.</text>
</comment>
<dbReference type="EMBL" id="JBHRSL010000010">
    <property type="protein sequence ID" value="MFC3052129.1"/>
    <property type="molecule type" value="Genomic_DNA"/>
</dbReference>
<evidence type="ECO:0000256" key="1">
    <source>
        <dbReference type="SAM" id="SignalP"/>
    </source>
</evidence>
<gene>
    <name evidence="2" type="ORF">ACFOKA_09460</name>
</gene>
<dbReference type="Pfam" id="PF06228">
    <property type="entry name" value="ChuX_HutX"/>
    <property type="match status" value="1"/>
</dbReference>
<keyword evidence="3" id="KW-1185">Reference proteome</keyword>
<dbReference type="RefSeq" id="WP_194214184.1">
    <property type="nucleotide sequence ID" value="NZ_CP061205.1"/>
</dbReference>
<evidence type="ECO:0000313" key="2">
    <source>
        <dbReference type="EMBL" id="MFC3052129.1"/>
    </source>
</evidence>
<feature type="chain" id="PRO_5047263415" evidence="1">
    <location>
        <begin position="23"/>
        <end position="215"/>
    </location>
</feature>